<keyword evidence="1" id="KW-0732">Signal</keyword>
<sequence>MSRRRRSRVCRAVVSLAALVLVGSGVNSAAQAGGWPEAVPVVSRVETDEAVVFITVDDGWYRDAGARRVLLEERVPASLFLLPQAYEQEPGFFQGLLNGGPSRMENHTVNHPDLRQLDAAGQRAELCGARDRNLAAVGDAPRLVRPPYGLYDERTLVAARQCGAKALVTWTHDFTGVGEREGETPELRAGDIVLLHFTPTLEADLRRTLEAARAAGLKPAQLRDHVGE</sequence>
<dbReference type="AlphaFoldDB" id="A0A7W3ZND3"/>
<evidence type="ECO:0000259" key="2">
    <source>
        <dbReference type="PROSITE" id="PS51677"/>
    </source>
</evidence>
<dbReference type="EMBL" id="JABJWZ010000113">
    <property type="protein sequence ID" value="MBB1254471.1"/>
    <property type="molecule type" value="Genomic_DNA"/>
</dbReference>
<organism evidence="3 4">
    <name type="scientific">Streptomyces alkaliterrae</name>
    <dbReference type="NCBI Taxonomy" id="2213162"/>
    <lineage>
        <taxon>Bacteria</taxon>
        <taxon>Bacillati</taxon>
        <taxon>Actinomycetota</taxon>
        <taxon>Actinomycetes</taxon>
        <taxon>Kitasatosporales</taxon>
        <taxon>Streptomycetaceae</taxon>
        <taxon>Streptomyces</taxon>
    </lineage>
</organism>
<dbReference type="Gene3D" id="3.20.20.370">
    <property type="entry name" value="Glycoside hydrolase/deacetylase"/>
    <property type="match status" value="1"/>
</dbReference>
<dbReference type="SUPFAM" id="SSF88713">
    <property type="entry name" value="Glycoside hydrolase/deacetylase"/>
    <property type="match status" value="1"/>
</dbReference>
<evidence type="ECO:0000313" key="4">
    <source>
        <dbReference type="Proteomes" id="UP000525686"/>
    </source>
</evidence>
<feature type="chain" id="PRO_5039247153" evidence="1">
    <location>
        <begin position="30"/>
        <end position="228"/>
    </location>
</feature>
<feature type="domain" description="NodB homology" evidence="2">
    <location>
        <begin position="50"/>
        <end position="228"/>
    </location>
</feature>
<dbReference type="PANTHER" id="PTHR10587">
    <property type="entry name" value="GLYCOSYL TRANSFERASE-RELATED"/>
    <property type="match status" value="1"/>
</dbReference>
<evidence type="ECO:0000256" key="1">
    <source>
        <dbReference type="SAM" id="SignalP"/>
    </source>
</evidence>
<dbReference type="PANTHER" id="PTHR10587:SF134">
    <property type="entry name" value="SECRETED PROTEIN"/>
    <property type="match status" value="1"/>
</dbReference>
<proteinExistence type="predicted"/>
<dbReference type="InterPro" id="IPR002509">
    <property type="entry name" value="NODB_dom"/>
</dbReference>
<name>A0A7W3ZND3_9ACTN</name>
<evidence type="ECO:0000313" key="3">
    <source>
        <dbReference type="EMBL" id="MBB1254471.1"/>
    </source>
</evidence>
<dbReference type="InterPro" id="IPR050248">
    <property type="entry name" value="Polysacc_deacetylase_ArnD"/>
</dbReference>
<comment type="caution">
    <text evidence="3">The sequence shown here is derived from an EMBL/GenBank/DDBJ whole genome shotgun (WGS) entry which is preliminary data.</text>
</comment>
<dbReference type="Pfam" id="PF01522">
    <property type="entry name" value="Polysacc_deac_1"/>
    <property type="match status" value="1"/>
</dbReference>
<protein>
    <submittedName>
        <fullName evidence="3">Polysaccharide deacetylase family protein</fullName>
    </submittedName>
</protein>
<dbReference type="CDD" id="cd10917">
    <property type="entry name" value="CE4_NodB_like_6s_7s"/>
    <property type="match status" value="1"/>
</dbReference>
<dbReference type="GO" id="GO:0005975">
    <property type="term" value="P:carbohydrate metabolic process"/>
    <property type="evidence" value="ECO:0007669"/>
    <property type="project" value="InterPro"/>
</dbReference>
<reference evidence="4" key="1">
    <citation type="submission" date="2020-05" db="EMBL/GenBank/DDBJ databases">
        <title>Classification of alakaliphilic streptomycetes isolated from an alkaline soil next to Lonar Crater, India and a proposal for the recognition of Streptomyces alkaliterrae sp. nov.</title>
        <authorList>
            <person name="Golinska P."/>
        </authorList>
    </citation>
    <scope>NUCLEOTIDE SEQUENCE [LARGE SCALE GENOMIC DNA]</scope>
    <source>
        <strain evidence="4">OF3</strain>
    </source>
</reference>
<dbReference type="Proteomes" id="UP000525686">
    <property type="component" value="Unassembled WGS sequence"/>
</dbReference>
<feature type="signal peptide" evidence="1">
    <location>
        <begin position="1"/>
        <end position="29"/>
    </location>
</feature>
<gene>
    <name evidence="3" type="ORF">H3146_14020</name>
</gene>
<dbReference type="GO" id="GO:0016810">
    <property type="term" value="F:hydrolase activity, acting on carbon-nitrogen (but not peptide) bonds"/>
    <property type="evidence" value="ECO:0007669"/>
    <property type="project" value="InterPro"/>
</dbReference>
<accession>A0A7W3ZND3</accession>
<dbReference type="PROSITE" id="PS51677">
    <property type="entry name" value="NODB"/>
    <property type="match status" value="1"/>
</dbReference>
<dbReference type="InterPro" id="IPR011330">
    <property type="entry name" value="Glyco_hydro/deAcase_b/a-brl"/>
</dbReference>